<evidence type="ECO:0000256" key="5">
    <source>
        <dbReference type="ARBA" id="ARBA00022842"/>
    </source>
</evidence>
<evidence type="ECO:0000256" key="7">
    <source>
        <dbReference type="HAMAP-Rule" id="MF_00027"/>
    </source>
</evidence>
<comment type="cofactor">
    <cofactor evidence="1 7">
        <name>Mg(2+)</name>
        <dbReference type="ChEBI" id="CHEBI:18420"/>
    </cofactor>
</comment>
<feature type="domain" description="CobQ/CobB/MinD/ParA nucleotide binding" evidence="8">
    <location>
        <begin position="82"/>
        <end position="268"/>
    </location>
</feature>
<dbReference type="STRING" id="235909.GK1796"/>
<dbReference type="AlphaFoldDB" id="Q5KZ05"/>
<dbReference type="Proteomes" id="UP000001172">
    <property type="component" value="Chromosome"/>
</dbReference>
<comment type="domain">
    <text evidence="7">Comprises of two domains. The C-terminal domain contains the binding site for glutamine and catalyzes the hydrolysis of this substrate to glutamate and ammonia. The N-terminal domain is anticipated to bind ATP and cobyrinate and catalyzes the ultimate synthesis of the diamide product. The ammonia produced via the glutaminase domain is probably translocated to the adjacent domain via a molecular tunnel, where it reacts with an activated intermediate.</text>
</comment>
<evidence type="ECO:0000256" key="6">
    <source>
        <dbReference type="ARBA" id="ARBA00022962"/>
    </source>
</evidence>
<dbReference type="Pfam" id="PF01656">
    <property type="entry name" value="CbiA"/>
    <property type="match status" value="1"/>
</dbReference>
<dbReference type="NCBIfam" id="NF002204">
    <property type="entry name" value="PRK01077.1"/>
    <property type="match status" value="1"/>
</dbReference>
<keyword evidence="11" id="KW-1185">Reference proteome</keyword>
<feature type="domain" description="CobB/CobQ-like glutamine amidotransferase" evidence="9">
    <location>
        <begin position="324"/>
        <end position="514"/>
    </location>
</feature>
<dbReference type="GO" id="GO:0009236">
    <property type="term" value="P:cobalamin biosynthetic process"/>
    <property type="evidence" value="ECO:0007669"/>
    <property type="project" value="UniProtKB-UniRule"/>
</dbReference>
<feature type="site" description="Increases nucleophilicity of active site Cys" evidence="7">
    <location>
        <position position="508"/>
    </location>
</feature>
<evidence type="ECO:0000256" key="4">
    <source>
        <dbReference type="ARBA" id="ARBA00022840"/>
    </source>
</evidence>
<evidence type="ECO:0000256" key="3">
    <source>
        <dbReference type="ARBA" id="ARBA00022741"/>
    </source>
</evidence>
<dbReference type="SUPFAM" id="SSF52540">
    <property type="entry name" value="P-loop containing nucleoside triphosphate hydrolases"/>
    <property type="match status" value="1"/>
</dbReference>
<comment type="catalytic activity">
    <reaction evidence="7">
        <text>cob(II)yrinate + 2 L-glutamine + 2 ATP + 2 H2O = cob(II)yrinate a,c diamide + 2 L-glutamate + 2 ADP + 2 phosphate + 2 H(+)</text>
        <dbReference type="Rhea" id="RHEA:26289"/>
        <dbReference type="ChEBI" id="CHEBI:15377"/>
        <dbReference type="ChEBI" id="CHEBI:15378"/>
        <dbReference type="ChEBI" id="CHEBI:29985"/>
        <dbReference type="ChEBI" id="CHEBI:30616"/>
        <dbReference type="ChEBI" id="CHEBI:43474"/>
        <dbReference type="ChEBI" id="CHEBI:58359"/>
        <dbReference type="ChEBI" id="CHEBI:58537"/>
        <dbReference type="ChEBI" id="CHEBI:58894"/>
        <dbReference type="ChEBI" id="CHEBI:456216"/>
        <dbReference type="EC" id="6.3.5.11"/>
    </reaction>
</comment>
<evidence type="ECO:0000259" key="8">
    <source>
        <dbReference type="Pfam" id="PF01656"/>
    </source>
</evidence>
<evidence type="ECO:0000256" key="2">
    <source>
        <dbReference type="ARBA" id="ARBA00022598"/>
    </source>
</evidence>
<dbReference type="EC" id="6.3.5.11" evidence="7"/>
<dbReference type="GO" id="GO:0005524">
    <property type="term" value="F:ATP binding"/>
    <property type="evidence" value="ECO:0007669"/>
    <property type="project" value="UniProtKB-UniRule"/>
</dbReference>
<keyword evidence="2 7" id="KW-0436">Ligase</keyword>
<comment type="miscellaneous">
    <text evidence="7">The a and c carboxylates of cobyrinate are activated for nucleophilic attack via formation of a phosphorylated intermediate by ATP. CbiA catalyzes first the amidation of the c-carboxylate, and then that of the a-carboxylate.</text>
</comment>
<reference evidence="10 11" key="1">
    <citation type="journal article" date="2004" name="Nucleic Acids Res.">
        <title>Thermoadaptation trait revealed by the genome sequence of thermophilic Geobacillus kaustophilus.</title>
        <authorList>
            <person name="Takami H."/>
            <person name="Takaki Y."/>
            <person name="Chee G.J."/>
            <person name="Nishi S."/>
            <person name="Shimamura S."/>
            <person name="Suzuki H."/>
            <person name="Matsui S."/>
            <person name="Uchiyama I."/>
        </authorList>
    </citation>
    <scope>NUCLEOTIDE SEQUENCE [LARGE SCALE GENOMIC DNA]</scope>
    <source>
        <strain evidence="10 11">HTA426</strain>
    </source>
</reference>
<dbReference type="CDD" id="cd05388">
    <property type="entry name" value="CobB_N"/>
    <property type="match status" value="1"/>
</dbReference>
<dbReference type="HAMAP" id="MF_00027">
    <property type="entry name" value="CobB_CbiA"/>
    <property type="match status" value="1"/>
</dbReference>
<name>Q5KZ05_GEOKA</name>
<feature type="active site" description="Nucleophile" evidence="7">
    <location>
        <position position="407"/>
    </location>
</feature>
<keyword evidence="6 7" id="KW-0315">Glutamine amidotransferase</keyword>
<keyword evidence="3 7" id="KW-0547">Nucleotide-binding</keyword>
<dbReference type="PANTHER" id="PTHR43873">
    <property type="entry name" value="COBYRINATE A,C-DIAMIDE SYNTHASE"/>
    <property type="match status" value="1"/>
</dbReference>
<dbReference type="PANTHER" id="PTHR43873:SF1">
    <property type="entry name" value="COBYRINATE A,C-DIAMIDE SYNTHASE"/>
    <property type="match status" value="1"/>
</dbReference>
<proteinExistence type="inferred from homology"/>
<gene>
    <name evidence="7" type="primary">cbiA</name>
    <name evidence="10" type="ordered locus">GK1796</name>
</gene>
<evidence type="ECO:0000313" key="11">
    <source>
        <dbReference type="Proteomes" id="UP000001172"/>
    </source>
</evidence>
<dbReference type="NCBIfam" id="TIGR00379">
    <property type="entry name" value="cobB"/>
    <property type="match status" value="1"/>
</dbReference>
<comment type="function">
    <text evidence="7">Catalyzes the ATP-dependent amidation of the two carboxylate groups at positions a and c of cobyrinate, using either L-glutamine or ammonia as the nitrogen source.</text>
</comment>
<organism evidence="10 11">
    <name type="scientific">Geobacillus kaustophilus (strain HTA426)</name>
    <dbReference type="NCBI Taxonomy" id="235909"/>
    <lineage>
        <taxon>Bacteria</taxon>
        <taxon>Bacillati</taxon>
        <taxon>Bacillota</taxon>
        <taxon>Bacilli</taxon>
        <taxon>Bacillales</taxon>
        <taxon>Anoxybacillaceae</taxon>
        <taxon>Geobacillus</taxon>
        <taxon>Geobacillus thermoleovorans group</taxon>
    </lineage>
</organism>
<comment type="pathway">
    <text evidence="7">Cofactor biosynthesis; adenosylcobalamin biosynthesis; cob(II)yrinate a,c-diamide from sirohydrochlorin (anaerobic route): step 10/10.</text>
</comment>
<dbReference type="UniPathway" id="UPA00148">
    <property type="reaction ID" value="UER00231"/>
</dbReference>
<sequence length="532" mass="57006">MGIGCVYARRAEHGVDRSAVGNGVPLHRRVWGERAGGEIVQRGRSAGAGEKEVRQCDDFRGAHRSSKESDHAGKGERGMRRLVIAAPGSGAGKTTVTLGLMAAMRQQGYTVQGFKCGPDYIDPTYHTAVTGRPARNLDSWMMGSEAVKTVLANGCQGADIAIIEGVMGLFDGKQPLSDEGSTAEIAVLTESPVLLVVDCSGMARSAAAIVHGFQTFRPDVRLAGVFANRVGSEGHFRLVKAAVEQTCGVPVVGFLTQDEALALPERHLGLVPSVERGELDSFFAELGRKVARTIDWETLLSIAEAPALCSPAPLIRPSRPYRVRVAVAKDAAFHFYYPENLEMLSACGAELVYFSPLAGEPLPDGVNGLYIGGGFPEEFAAELARQAAVKQSIRAAIEHGLPTLAECGGFMFLTEQLVATDGAAYEMAGVIPGKVVMKTKLAALGYREVRGRNGNFLLPEGETARGHEFHYSVYEPRGEAPFAYETSGRKGTKPDGYLAHRLVAGYVHFHFASAPAMVERWLAECEKVTING</sequence>
<keyword evidence="7" id="KW-0169">Cobalamin biosynthesis</keyword>
<protein>
    <recommendedName>
        <fullName evidence="7">Cobyrinate a,c-diamide synthase</fullName>
        <ecNumber evidence="7">6.3.5.11</ecNumber>
    </recommendedName>
    <alternativeName>
        <fullName evidence="7">Cobyrinic acid a,c-diamide synthetase</fullName>
    </alternativeName>
</protein>
<evidence type="ECO:0000313" key="10">
    <source>
        <dbReference type="EMBL" id="BAD76081.1"/>
    </source>
</evidence>
<dbReference type="GO" id="GO:0042242">
    <property type="term" value="F:cobyrinic acid a,c-diamide synthase activity"/>
    <property type="evidence" value="ECO:0007669"/>
    <property type="project" value="UniProtKB-UniRule"/>
</dbReference>
<dbReference type="CDD" id="cd03130">
    <property type="entry name" value="GATase1_CobB"/>
    <property type="match status" value="1"/>
</dbReference>
<dbReference type="PROSITE" id="PS51274">
    <property type="entry name" value="GATASE_COBBQ"/>
    <property type="match status" value="1"/>
</dbReference>
<dbReference type="InterPro" id="IPR002586">
    <property type="entry name" value="CobQ/CobB/MinD/ParA_Nub-bd_dom"/>
</dbReference>
<dbReference type="eggNOG" id="COG1797">
    <property type="taxonomic scope" value="Bacteria"/>
</dbReference>
<dbReference type="Gene3D" id="3.40.50.300">
    <property type="entry name" value="P-loop containing nucleotide triphosphate hydrolases"/>
    <property type="match status" value="2"/>
</dbReference>
<accession>Q5KZ05</accession>
<dbReference type="HOGENOM" id="CLU_022752_2_0_9"/>
<evidence type="ECO:0000259" key="9">
    <source>
        <dbReference type="Pfam" id="PF07685"/>
    </source>
</evidence>
<dbReference type="KEGG" id="gka:GK1796"/>
<dbReference type="InterPro" id="IPR029062">
    <property type="entry name" value="Class_I_gatase-like"/>
</dbReference>
<comment type="similarity">
    <text evidence="7">Belongs to the CobB/CbiA family.</text>
</comment>
<dbReference type="InterPro" id="IPR004484">
    <property type="entry name" value="CbiA/CobB_synth"/>
</dbReference>
<keyword evidence="5 7" id="KW-0460">Magnesium</keyword>
<dbReference type="SUPFAM" id="SSF52317">
    <property type="entry name" value="Class I glutamine amidotransferase-like"/>
    <property type="match status" value="1"/>
</dbReference>
<dbReference type="Pfam" id="PF07685">
    <property type="entry name" value="GATase_3"/>
    <property type="match status" value="1"/>
</dbReference>
<dbReference type="InterPro" id="IPR011698">
    <property type="entry name" value="GATase_3"/>
</dbReference>
<dbReference type="InterPro" id="IPR027417">
    <property type="entry name" value="P-loop_NTPase"/>
</dbReference>
<dbReference type="EMBL" id="BA000043">
    <property type="protein sequence ID" value="BAD76081.1"/>
    <property type="molecule type" value="Genomic_DNA"/>
</dbReference>
<dbReference type="Gene3D" id="3.40.50.880">
    <property type="match status" value="1"/>
</dbReference>
<keyword evidence="4 7" id="KW-0067">ATP-binding</keyword>
<evidence type="ECO:0000256" key="1">
    <source>
        <dbReference type="ARBA" id="ARBA00001946"/>
    </source>
</evidence>